<evidence type="ECO:0000313" key="3">
    <source>
        <dbReference type="Proteomes" id="UP000237717"/>
    </source>
</evidence>
<proteinExistence type="predicted"/>
<dbReference type="InterPro" id="IPR029039">
    <property type="entry name" value="Flavoprotein-like_sf"/>
</dbReference>
<feature type="domain" description="NADPH-dependent FMN reductase-like" evidence="1">
    <location>
        <begin position="4"/>
        <end position="154"/>
    </location>
</feature>
<sequence>MSLKVLALNATLKSSTSAEPSSTEKLLTLILRELGNHDVQTETIRLADHDIKPGVTSDEGEGDAWPAIREKIVAADIILFGTPIWLGQPSSVCKRALERMDAFLDETDAQGRMVSYGKVAAVAVVGNEDGAHHVSAELFQALNDVGFTIPANAVAYWVGEAMGSKNFVDLDETPEAVKTMVSMLVRNSVHLALLLKNSQYPGDKD</sequence>
<dbReference type="AlphaFoldDB" id="A0A2L2LEU9"/>
<gene>
    <name evidence="2" type="ORF">At1D1609_27040</name>
</gene>
<organism evidence="2 3">
    <name type="scientific">Agrobacterium tumefaciens</name>
    <dbReference type="NCBI Taxonomy" id="358"/>
    <lineage>
        <taxon>Bacteria</taxon>
        <taxon>Pseudomonadati</taxon>
        <taxon>Pseudomonadota</taxon>
        <taxon>Alphaproteobacteria</taxon>
        <taxon>Hyphomicrobiales</taxon>
        <taxon>Rhizobiaceae</taxon>
        <taxon>Rhizobium/Agrobacterium group</taxon>
        <taxon>Agrobacterium</taxon>
        <taxon>Agrobacterium tumefaciens complex</taxon>
    </lineage>
</organism>
<dbReference type="Pfam" id="PF03358">
    <property type="entry name" value="FMN_red"/>
    <property type="match status" value="1"/>
</dbReference>
<reference evidence="2 3" key="1">
    <citation type="submission" date="2018-02" db="EMBL/GenBank/DDBJ databases">
        <title>Complete genome sequence of Agrobacterium tumefaciens 1D1609.</title>
        <authorList>
            <person name="Cho S.-T."/>
            <person name="Haryono M."/>
            <person name="Chang H.-H."/>
            <person name="Santos M.N."/>
            <person name="Lai E.-M."/>
            <person name="Kuo C.-H."/>
        </authorList>
    </citation>
    <scope>NUCLEOTIDE SEQUENCE [LARGE SCALE GENOMIC DNA]</scope>
    <source>
        <strain evidence="2 3">1D1609</strain>
    </source>
</reference>
<dbReference type="Proteomes" id="UP000237717">
    <property type="component" value="Chromosome I"/>
</dbReference>
<dbReference type="RefSeq" id="WP_065656236.1">
    <property type="nucleotide sequence ID" value="NZ_CP026924.1"/>
</dbReference>
<dbReference type="Gene3D" id="3.40.50.360">
    <property type="match status" value="1"/>
</dbReference>
<dbReference type="GO" id="GO:0016491">
    <property type="term" value="F:oxidoreductase activity"/>
    <property type="evidence" value="ECO:0007669"/>
    <property type="project" value="InterPro"/>
</dbReference>
<protein>
    <submittedName>
        <fullName evidence="2">Flavodoxin</fullName>
    </submittedName>
</protein>
<evidence type="ECO:0000259" key="1">
    <source>
        <dbReference type="Pfam" id="PF03358"/>
    </source>
</evidence>
<dbReference type="EMBL" id="CP026924">
    <property type="protein sequence ID" value="AVH42758.1"/>
    <property type="molecule type" value="Genomic_DNA"/>
</dbReference>
<accession>A0A2L2LEU9</accession>
<name>A0A2L2LEU9_AGRTU</name>
<dbReference type="SUPFAM" id="SSF52218">
    <property type="entry name" value="Flavoproteins"/>
    <property type="match status" value="1"/>
</dbReference>
<dbReference type="InterPro" id="IPR005025">
    <property type="entry name" value="FMN_Rdtase-like_dom"/>
</dbReference>
<evidence type="ECO:0000313" key="2">
    <source>
        <dbReference type="EMBL" id="AVH42758.1"/>
    </source>
</evidence>